<keyword evidence="1" id="KW-0285">Flavoprotein</keyword>
<dbReference type="InterPro" id="IPR016166">
    <property type="entry name" value="FAD-bd_PCMH"/>
</dbReference>
<dbReference type="RefSeq" id="WP_116622712.1">
    <property type="nucleotide sequence ID" value="NZ_QURN01000003.1"/>
</dbReference>
<dbReference type="InterPro" id="IPR016169">
    <property type="entry name" value="FAD-bd_PCMH_sub2"/>
</dbReference>
<evidence type="ECO:0000313" key="6">
    <source>
        <dbReference type="Proteomes" id="UP000262379"/>
    </source>
</evidence>
<evidence type="ECO:0000256" key="1">
    <source>
        <dbReference type="ARBA" id="ARBA00022630"/>
    </source>
</evidence>
<dbReference type="GO" id="GO:0016491">
    <property type="term" value="F:oxidoreductase activity"/>
    <property type="evidence" value="ECO:0007669"/>
    <property type="project" value="UniProtKB-KW"/>
</dbReference>
<dbReference type="InterPro" id="IPR051312">
    <property type="entry name" value="Diverse_Substr_Oxidored"/>
</dbReference>
<dbReference type="Proteomes" id="UP000262379">
    <property type="component" value="Unassembled WGS sequence"/>
</dbReference>
<evidence type="ECO:0000313" key="5">
    <source>
        <dbReference type="EMBL" id="RFC68944.1"/>
    </source>
</evidence>
<reference evidence="6" key="1">
    <citation type="submission" date="2018-08" db="EMBL/GenBank/DDBJ databases">
        <authorList>
            <person name="Im W.T."/>
        </authorList>
    </citation>
    <scope>NUCLEOTIDE SEQUENCE [LARGE SCALE GENOMIC DNA]</scope>
    <source>
        <strain evidence="6">LA-28</strain>
    </source>
</reference>
<comment type="caution">
    <text evidence="5">The sequence shown here is derived from an EMBL/GenBank/DDBJ whole genome shotgun (WGS) entry which is preliminary data.</text>
</comment>
<dbReference type="SMART" id="SM01092">
    <property type="entry name" value="CO_deh_flav_C"/>
    <property type="match status" value="1"/>
</dbReference>
<keyword evidence="3" id="KW-0560">Oxidoreductase</keyword>
<name>A0A371XIS1_9HYPH</name>
<dbReference type="AlphaFoldDB" id="A0A371XIS1"/>
<dbReference type="GO" id="GO:0071949">
    <property type="term" value="F:FAD binding"/>
    <property type="evidence" value="ECO:0007669"/>
    <property type="project" value="InterPro"/>
</dbReference>
<proteinExistence type="predicted"/>
<dbReference type="SUPFAM" id="SSF56176">
    <property type="entry name" value="FAD-binding/transporter-associated domain-like"/>
    <property type="match status" value="1"/>
</dbReference>
<dbReference type="PROSITE" id="PS51387">
    <property type="entry name" value="FAD_PCMH"/>
    <property type="match status" value="1"/>
</dbReference>
<dbReference type="Pfam" id="PF00941">
    <property type="entry name" value="FAD_binding_5"/>
    <property type="match status" value="1"/>
</dbReference>
<dbReference type="InterPro" id="IPR036683">
    <property type="entry name" value="CO_DH_flav_C_dom_sf"/>
</dbReference>
<dbReference type="Gene3D" id="3.30.390.50">
    <property type="entry name" value="CO dehydrogenase flavoprotein, C-terminal domain"/>
    <property type="match status" value="1"/>
</dbReference>
<dbReference type="PANTHER" id="PTHR42659:SF2">
    <property type="entry name" value="XANTHINE DEHYDROGENASE SUBUNIT C-RELATED"/>
    <property type="match status" value="1"/>
</dbReference>
<dbReference type="EMBL" id="QURN01000003">
    <property type="protein sequence ID" value="RFC68944.1"/>
    <property type="molecule type" value="Genomic_DNA"/>
</dbReference>
<keyword evidence="2" id="KW-0274">FAD</keyword>
<dbReference type="InterPro" id="IPR036318">
    <property type="entry name" value="FAD-bd_PCMH-like_sf"/>
</dbReference>
<dbReference type="Pfam" id="PF03450">
    <property type="entry name" value="CO_deh_flav_C"/>
    <property type="match status" value="1"/>
</dbReference>
<evidence type="ECO:0000259" key="4">
    <source>
        <dbReference type="PROSITE" id="PS51387"/>
    </source>
</evidence>
<dbReference type="InterPro" id="IPR005107">
    <property type="entry name" value="CO_DH_flav_C"/>
</dbReference>
<feature type="domain" description="FAD-binding PCMH-type" evidence="4">
    <location>
        <begin position="3"/>
        <end position="174"/>
    </location>
</feature>
<dbReference type="SUPFAM" id="SSF55447">
    <property type="entry name" value="CO dehydrogenase flavoprotein C-terminal domain-like"/>
    <property type="match status" value="1"/>
</dbReference>
<accession>A0A371XIS1</accession>
<dbReference type="PANTHER" id="PTHR42659">
    <property type="entry name" value="XANTHINE DEHYDROGENASE SUBUNIT C-RELATED"/>
    <property type="match status" value="1"/>
</dbReference>
<dbReference type="InterPro" id="IPR002346">
    <property type="entry name" value="Mopterin_DH_FAD-bd"/>
</dbReference>
<gene>
    <name evidence="5" type="ORF">DY251_04820</name>
</gene>
<keyword evidence="6" id="KW-1185">Reference proteome</keyword>
<organism evidence="5 6">
    <name type="scientific">Mesorhizobium denitrificans</name>
    <dbReference type="NCBI Taxonomy" id="2294114"/>
    <lineage>
        <taxon>Bacteria</taxon>
        <taxon>Pseudomonadati</taxon>
        <taxon>Pseudomonadota</taxon>
        <taxon>Alphaproteobacteria</taxon>
        <taxon>Hyphomicrobiales</taxon>
        <taxon>Phyllobacteriaceae</taxon>
        <taxon>Mesorhizobium</taxon>
    </lineage>
</organism>
<evidence type="ECO:0000256" key="2">
    <source>
        <dbReference type="ARBA" id="ARBA00022827"/>
    </source>
</evidence>
<dbReference type="Gene3D" id="3.30.465.10">
    <property type="match status" value="1"/>
</dbReference>
<evidence type="ECO:0000256" key="3">
    <source>
        <dbReference type="ARBA" id="ARBA00023002"/>
    </source>
</evidence>
<sequence length="286" mass="30022">MTEANSGSDVLRPITIAGALDALGGGRQIMAGATWLMRAPVRGEAPPKAAVLIGSIPELQQISIGQDQVTLGAGVTHTKLAEALAGVPALKGLVTAASRAANPPIRAVATLGGNLCTAAFAAGDLSPQLLALDARVTYATKDGTQDMDMSQFLAARGNLSGGLLTRVRIPLGNFRSAHARLPLRKAGDYPVAIVSARMDQNESLMRRVRIAVGSVEATPRRWSGLEAALEGQPYDLKAIADSAGSLTNEFTGRDGVEADGWYRTKVLPALVRQVFEDLSMQFAERP</sequence>
<protein>
    <submittedName>
        <fullName evidence="5">FAD-binding molybdopterin dehydrogenase</fullName>
    </submittedName>
</protein>